<comment type="caution">
    <text evidence="1">The sequence shown here is derived from an EMBL/GenBank/DDBJ whole genome shotgun (WGS) entry which is preliminary data.</text>
</comment>
<reference evidence="1 2" key="1">
    <citation type="submission" date="2018-01" db="EMBL/GenBank/DDBJ databases">
        <title>Comparison of the Chinese Bamboo Partridge and Red Junglefowl genome sequences highlights the importance of demography in genome evolution.</title>
        <authorList>
            <person name="Tiley G.P."/>
            <person name="Kimball R.T."/>
            <person name="Braun E.L."/>
            <person name="Burleigh J.G."/>
        </authorList>
    </citation>
    <scope>NUCLEOTIDE SEQUENCE [LARGE SCALE GENOMIC DNA]</scope>
    <source>
        <strain evidence="1">RTK389</strain>
        <tissue evidence="1">Blood</tissue>
    </source>
</reference>
<accession>A0A2P4S538</accession>
<dbReference type="EMBL" id="PPHD01105777">
    <property type="protein sequence ID" value="POI19247.1"/>
    <property type="molecule type" value="Genomic_DNA"/>
</dbReference>
<protein>
    <submittedName>
        <fullName evidence="1">Uncharacterized protein</fullName>
    </submittedName>
</protein>
<sequence>AAPPLICCGARSSGPPWCGTSSPGWPGGRKGREATREHQKTGMGAVPPAVPLISYLSLDELLHVGADVIQLQLQLALLFLQLLLDALQVVELLAQLSHAVGVLLAQGSGRGLVLQRCLLQVAPQLLELGLPLLVELQLH</sequence>
<feature type="non-terminal residue" evidence="1">
    <location>
        <position position="1"/>
    </location>
</feature>
<dbReference type="AlphaFoldDB" id="A0A2P4S538"/>
<organism evidence="1 2">
    <name type="scientific">Bambusicola thoracicus</name>
    <name type="common">Chinese bamboo-partridge</name>
    <name type="synonym">Perdix thoracica</name>
    <dbReference type="NCBI Taxonomy" id="9083"/>
    <lineage>
        <taxon>Eukaryota</taxon>
        <taxon>Metazoa</taxon>
        <taxon>Chordata</taxon>
        <taxon>Craniata</taxon>
        <taxon>Vertebrata</taxon>
        <taxon>Euteleostomi</taxon>
        <taxon>Archelosauria</taxon>
        <taxon>Archosauria</taxon>
        <taxon>Dinosauria</taxon>
        <taxon>Saurischia</taxon>
        <taxon>Theropoda</taxon>
        <taxon>Coelurosauria</taxon>
        <taxon>Aves</taxon>
        <taxon>Neognathae</taxon>
        <taxon>Galloanserae</taxon>
        <taxon>Galliformes</taxon>
        <taxon>Phasianidae</taxon>
        <taxon>Perdicinae</taxon>
        <taxon>Bambusicola</taxon>
    </lineage>
</organism>
<gene>
    <name evidence="1" type="ORF">CIB84_017010</name>
</gene>
<keyword evidence="2" id="KW-1185">Reference proteome</keyword>
<evidence type="ECO:0000313" key="1">
    <source>
        <dbReference type="EMBL" id="POI19247.1"/>
    </source>
</evidence>
<dbReference type="Proteomes" id="UP000237246">
    <property type="component" value="Unassembled WGS sequence"/>
</dbReference>
<evidence type="ECO:0000313" key="2">
    <source>
        <dbReference type="Proteomes" id="UP000237246"/>
    </source>
</evidence>
<name>A0A2P4S538_BAMTH</name>
<proteinExistence type="predicted"/>